<accession>A0A9X9WX38</accession>
<name>A0A9X9WX38_9PROT</name>
<dbReference type="RefSeq" id="WP_211862093.1">
    <property type="nucleotide sequence ID" value="NZ_JAAEDM010000024.1"/>
</dbReference>
<protein>
    <submittedName>
        <fullName evidence="1">Uncharacterized protein</fullName>
    </submittedName>
</protein>
<evidence type="ECO:0000313" key="2">
    <source>
        <dbReference type="Proteomes" id="UP001138751"/>
    </source>
</evidence>
<keyword evidence="2" id="KW-1185">Reference proteome</keyword>
<organism evidence="1 2">
    <name type="scientific">Neoroseomonas soli</name>
    <dbReference type="NCBI Taxonomy" id="1081025"/>
    <lineage>
        <taxon>Bacteria</taxon>
        <taxon>Pseudomonadati</taxon>
        <taxon>Pseudomonadota</taxon>
        <taxon>Alphaproteobacteria</taxon>
        <taxon>Acetobacterales</taxon>
        <taxon>Acetobacteraceae</taxon>
        <taxon>Neoroseomonas</taxon>
    </lineage>
</organism>
<sequence>MAPIFGFVFLDEDRVACFGARGDCPPPLEPFFARRLGERPWQDPALADQVALHEWASKGRAA</sequence>
<dbReference type="AlphaFoldDB" id="A0A9X9WX38"/>
<reference evidence="1" key="2">
    <citation type="journal article" date="2021" name="Syst. Appl. Microbiol.">
        <title>Roseomonas hellenica sp. nov., isolated from roots of wild-growing Alkanna tinctoria.</title>
        <authorList>
            <person name="Rat A."/>
            <person name="Naranjo H.D."/>
            <person name="Lebbe L."/>
            <person name="Cnockaert M."/>
            <person name="Krigas N."/>
            <person name="Grigoriadou K."/>
            <person name="Maloupa E."/>
            <person name="Willems A."/>
        </authorList>
    </citation>
    <scope>NUCLEOTIDE SEQUENCE</scope>
    <source>
        <strain evidence="1">LMG 31231</strain>
    </source>
</reference>
<gene>
    <name evidence="1" type="ORF">GXW76_11085</name>
</gene>
<comment type="caution">
    <text evidence="1">The sequence shown here is derived from an EMBL/GenBank/DDBJ whole genome shotgun (WGS) entry which is preliminary data.</text>
</comment>
<reference evidence="1" key="1">
    <citation type="submission" date="2020-01" db="EMBL/GenBank/DDBJ databases">
        <authorList>
            <person name="Rat A."/>
        </authorList>
    </citation>
    <scope>NUCLEOTIDE SEQUENCE</scope>
    <source>
        <strain evidence="1">LMG 31231</strain>
    </source>
</reference>
<dbReference type="EMBL" id="JAAEDM010000024">
    <property type="protein sequence ID" value="MBR0671717.1"/>
    <property type="molecule type" value="Genomic_DNA"/>
</dbReference>
<proteinExistence type="predicted"/>
<dbReference type="Proteomes" id="UP001138751">
    <property type="component" value="Unassembled WGS sequence"/>
</dbReference>
<evidence type="ECO:0000313" key="1">
    <source>
        <dbReference type="EMBL" id="MBR0671717.1"/>
    </source>
</evidence>